<keyword evidence="4 5" id="KW-0808">Transferase</keyword>
<feature type="domain" description="Flavoprotein" evidence="6">
    <location>
        <begin position="1"/>
        <end position="171"/>
    </location>
</feature>
<evidence type="ECO:0000259" key="6">
    <source>
        <dbReference type="Pfam" id="PF02441"/>
    </source>
</evidence>
<dbReference type="EMBL" id="WNBW01000002">
    <property type="protein sequence ID" value="MTU03795.1"/>
    <property type="molecule type" value="Genomic_DNA"/>
</dbReference>
<comment type="similarity">
    <text evidence="5">Belongs to the UbiX/PAD1 family.</text>
</comment>
<evidence type="ECO:0000256" key="4">
    <source>
        <dbReference type="ARBA" id="ARBA00022679"/>
    </source>
</evidence>
<feature type="binding site" evidence="5">
    <location>
        <position position="36"/>
    </location>
    <ligand>
        <name>FMN</name>
        <dbReference type="ChEBI" id="CHEBI:58210"/>
    </ligand>
</feature>
<dbReference type="RefSeq" id="WP_021719124.1">
    <property type="nucleotide sequence ID" value="NZ_AP025560.1"/>
</dbReference>
<comment type="function">
    <text evidence="5">Flavin prenyltransferase that catalyzes the synthesis of the prenylated FMN cofactor (prenyl-FMN) for 4-hydroxy-3-polyprenylbenzoic acid decarboxylase UbiD. The prenyltransferase is metal-independent and links a dimethylallyl moiety from dimethylallyl monophosphate (DMAP) to the flavin N5 and C6 atoms of FMN.</text>
</comment>
<keyword evidence="3 5" id="KW-0288">FMN</keyword>
<dbReference type="EC" id="2.5.1.129" evidence="5"/>
<dbReference type="Proteomes" id="UP000484547">
    <property type="component" value="Unassembled WGS sequence"/>
</dbReference>
<name>R6I6U6_9FIRM</name>
<keyword evidence="2 5" id="KW-0285">Flavoprotein</keyword>
<dbReference type="OrthoDB" id="9781577at2"/>
<dbReference type="PANTHER" id="PTHR43374">
    <property type="entry name" value="FLAVIN PRENYLTRANSFERASE"/>
    <property type="match status" value="1"/>
</dbReference>
<comment type="catalytic activity">
    <reaction evidence="5">
        <text>dimethylallyl phosphate + FMNH2 = prenylated FMNH2 + phosphate</text>
        <dbReference type="Rhea" id="RHEA:37743"/>
        <dbReference type="ChEBI" id="CHEBI:43474"/>
        <dbReference type="ChEBI" id="CHEBI:57618"/>
        <dbReference type="ChEBI" id="CHEBI:87467"/>
        <dbReference type="ChEBI" id="CHEBI:88052"/>
        <dbReference type="EC" id="2.5.1.129"/>
    </reaction>
</comment>
<feature type="binding site" evidence="5">
    <location>
        <position position="152"/>
    </location>
    <ligand>
        <name>dimethylallyl phosphate</name>
        <dbReference type="ChEBI" id="CHEBI:88052"/>
    </ligand>
</feature>
<dbReference type="Pfam" id="PF02441">
    <property type="entry name" value="Flavoprotein"/>
    <property type="match status" value="1"/>
</dbReference>
<feature type="binding site" evidence="5">
    <location>
        <position position="122"/>
    </location>
    <ligand>
        <name>FMN</name>
        <dbReference type="ChEBI" id="CHEBI:58210"/>
    </ligand>
</feature>
<feature type="binding site" evidence="5">
    <location>
        <begin position="87"/>
        <end position="90"/>
    </location>
    <ligand>
        <name>FMN</name>
        <dbReference type="ChEBI" id="CHEBI:58210"/>
    </ligand>
</feature>
<organism evidence="7">
    <name type="scientific">Phascolarctobacterium faecium</name>
    <dbReference type="NCBI Taxonomy" id="33025"/>
    <lineage>
        <taxon>Bacteria</taxon>
        <taxon>Bacillati</taxon>
        <taxon>Bacillota</taxon>
        <taxon>Negativicutes</taxon>
        <taxon>Acidaminococcales</taxon>
        <taxon>Acidaminococcaceae</taxon>
        <taxon>Phascolarctobacterium</taxon>
    </lineage>
</organism>
<dbReference type="NCBIfam" id="NF004685">
    <property type="entry name" value="PRK06029.1"/>
    <property type="match status" value="1"/>
</dbReference>
<evidence type="ECO:0000313" key="10">
    <source>
        <dbReference type="Proteomes" id="UP000443070"/>
    </source>
</evidence>
<dbReference type="EMBL" id="WNBM01000002">
    <property type="protein sequence ID" value="MTT75733.1"/>
    <property type="molecule type" value="Genomic_DNA"/>
</dbReference>
<dbReference type="eggNOG" id="COG0163">
    <property type="taxonomic scope" value="Bacteria"/>
</dbReference>
<evidence type="ECO:0000313" key="11">
    <source>
        <dbReference type="Proteomes" id="UP000484547"/>
    </source>
</evidence>
<dbReference type="HOGENOM" id="CLU_074522_0_1_9"/>
<evidence type="ECO:0000313" key="8">
    <source>
        <dbReference type="EMBL" id="MTT75733.1"/>
    </source>
</evidence>
<reference evidence="10 11" key="2">
    <citation type="journal article" date="2019" name="Nat. Med.">
        <title>A library of human gut bacterial isolates paired with longitudinal multiomics data enables mechanistic microbiome research.</title>
        <authorList>
            <person name="Poyet M."/>
            <person name="Groussin M."/>
            <person name="Gibbons S.M."/>
            <person name="Avila-Pacheco J."/>
            <person name="Jiang X."/>
            <person name="Kearney S.M."/>
            <person name="Perrotta A.R."/>
            <person name="Berdy B."/>
            <person name="Zhao S."/>
            <person name="Lieberman T.D."/>
            <person name="Swanson P.K."/>
            <person name="Smith M."/>
            <person name="Roesemann S."/>
            <person name="Alexander J.E."/>
            <person name="Rich S.A."/>
            <person name="Livny J."/>
            <person name="Vlamakis H."/>
            <person name="Clish C."/>
            <person name="Bullock K."/>
            <person name="Deik A."/>
            <person name="Scott J."/>
            <person name="Pierce K.A."/>
            <person name="Xavier R.J."/>
            <person name="Alm E.J."/>
        </authorList>
    </citation>
    <scope>NUCLEOTIDE SEQUENCE [LARGE SCALE GENOMIC DNA]</scope>
    <source>
        <strain evidence="8 11">BIOML-A13</strain>
        <strain evidence="9 10">BIOML-A3</strain>
    </source>
</reference>
<accession>R6I6U6</accession>
<keyword evidence="10" id="KW-1185">Reference proteome</keyword>
<comment type="caution">
    <text evidence="7">The sequence shown here is derived from an EMBL/GenBank/DDBJ whole genome shotgun (WGS) entry which is preliminary data.</text>
</comment>
<accession>A0A6I3RUQ4</accession>
<feature type="binding site" evidence="5">
    <location>
        <begin position="9"/>
        <end position="11"/>
    </location>
    <ligand>
        <name>FMN</name>
        <dbReference type="ChEBI" id="CHEBI:58210"/>
    </ligand>
</feature>
<dbReference type="GO" id="GO:0016831">
    <property type="term" value="F:carboxy-lyase activity"/>
    <property type="evidence" value="ECO:0007669"/>
    <property type="project" value="TreeGrafter"/>
</dbReference>
<feature type="binding site" evidence="5">
    <location>
        <position position="168"/>
    </location>
    <ligand>
        <name>dimethylallyl phosphate</name>
        <dbReference type="ChEBI" id="CHEBI:88052"/>
    </ligand>
</feature>
<proteinExistence type="inferred from homology"/>
<dbReference type="InterPro" id="IPR036551">
    <property type="entry name" value="Flavin_trans-like"/>
</dbReference>
<dbReference type="Gene3D" id="3.40.50.1950">
    <property type="entry name" value="Flavin prenyltransferase-like"/>
    <property type="match status" value="1"/>
</dbReference>
<dbReference type="GO" id="GO:0106141">
    <property type="term" value="F:flavin prenyltransferase activity"/>
    <property type="evidence" value="ECO:0007669"/>
    <property type="project" value="UniProtKB-EC"/>
</dbReference>
<dbReference type="InterPro" id="IPR003382">
    <property type="entry name" value="Flavoprotein"/>
</dbReference>
<dbReference type="SUPFAM" id="SSF52507">
    <property type="entry name" value="Homo-oligomeric flavin-containing Cys decarboxylases, HFCD"/>
    <property type="match status" value="1"/>
</dbReference>
<dbReference type="PANTHER" id="PTHR43374:SF1">
    <property type="entry name" value="FLAVIN PRENYLTRANSFERASE PAD1, MITOCHONDRIAL"/>
    <property type="match status" value="1"/>
</dbReference>
<evidence type="ECO:0000313" key="7">
    <source>
        <dbReference type="EMBL" id="CDB45005.1"/>
    </source>
</evidence>
<evidence type="ECO:0000313" key="9">
    <source>
        <dbReference type="EMBL" id="MTU03795.1"/>
    </source>
</evidence>
<dbReference type="AlphaFoldDB" id="R6I6U6"/>
<sequence>MRLVIGISGASGVWLGYKLLQILKSYTDIETHLVITEGAIKNFALETTLDIAEVLKLADFSYANNNLGALIASGSFTTDGMVIVPCSMKTLAGIVHGYAENLLLRSADVCLKEHRKVVLVPREMPLGKIHLQNLVKAAELNCVIIPPLLTFYNQDITVEQQINHILGKILMQFGLNYEKFIPWKGCE</sequence>
<evidence type="ECO:0000256" key="2">
    <source>
        <dbReference type="ARBA" id="ARBA00022630"/>
    </source>
</evidence>
<protein>
    <recommendedName>
        <fullName evidence="5">Flavin prenyltransferase UbiX</fullName>
        <ecNumber evidence="5">2.5.1.129</ecNumber>
    </recommendedName>
</protein>
<dbReference type="Proteomes" id="UP000443070">
    <property type="component" value="Unassembled WGS sequence"/>
</dbReference>
<dbReference type="STRING" id="1262914.BN533_02225"/>
<evidence type="ECO:0000256" key="5">
    <source>
        <dbReference type="HAMAP-Rule" id="MF_01984"/>
    </source>
</evidence>
<evidence type="ECO:0000256" key="3">
    <source>
        <dbReference type="ARBA" id="ARBA00022643"/>
    </source>
</evidence>
<dbReference type="HAMAP" id="MF_01984">
    <property type="entry name" value="ubiX_pad"/>
    <property type="match status" value="1"/>
</dbReference>
<evidence type="ECO:0000256" key="1">
    <source>
        <dbReference type="ARBA" id="ARBA00022602"/>
    </source>
</evidence>
<comment type="caution">
    <text evidence="5">Lacks conserved residue(s) required for the propagation of feature annotation.</text>
</comment>
<reference evidence="7" key="1">
    <citation type="submission" date="2012-11" db="EMBL/GenBank/DDBJ databases">
        <title>Dependencies among metagenomic species, viruses, plasmids and units of genetic variation.</title>
        <authorList>
            <person name="Nielsen H.B."/>
            <person name="Almeida M."/>
            <person name="Juncker A.S."/>
            <person name="Rasmussen S."/>
            <person name="Li J."/>
            <person name="Sunagawa S."/>
            <person name="Plichta D."/>
            <person name="Gautier L."/>
            <person name="Le Chatelier E."/>
            <person name="Peletier E."/>
            <person name="Bonde I."/>
            <person name="Nielsen T."/>
            <person name="Manichanh C."/>
            <person name="Arumugam M."/>
            <person name="Batto J."/>
            <person name="Santos M.B.Q.D."/>
            <person name="Blom N."/>
            <person name="Borruel N."/>
            <person name="Burgdorf K.S."/>
            <person name="Boumezbeur F."/>
            <person name="Casellas F."/>
            <person name="Dore J."/>
            <person name="Guarner F."/>
            <person name="Hansen T."/>
            <person name="Hildebrand F."/>
            <person name="Kaas R.S."/>
            <person name="Kennedy S."/>
            <person name="Kristiansen K."/>
            <person name="Kultima J.R."/>
            <person name="Leonard P."/>
            <person name="Levenez F."/>
            <person name="Lund O."/>
            <person name="Moumen B."/>
            <person name="Le Paslier D."/>
            <person name="Pons N."/>
            <person name="Pedersen O."/>
            <person name="Prifti E."/>
            <person name="Qin J."/>
            <person name="Raes J."/>
            <person name="Tap J."/>
            <person name="Tims S."/>
            <person name="Ussery D.W."/>
            <person name="Yamada T."/>
            <person name="MetaHit consortium"/>
            <person name="Renault P."/>
            <person name="Sicheritz-Ponten T."/>
            <person name="Bork P."/>
            <person name="Wang J."/>
            <person name="Brunak S."/>
            <person name="Ehrlich S.D."/>
        </authorList>
    </citation>
    <scope>NUCLEOTIDE SEQUENCE [LARGE SCALE GENOMIC DNA]</scope>
</reference>
<dbReference type="InterPro" id="IPR004507">
    <property type="entry name" value="UbiX-like"/>
</dbReference>
<dbReference type="EMBL" id="CBDS010000005">
    <property type="protein sequence ID" value="CDB45005.1"/>
    <property type="molecule type" value="Genomic_DNA"/>
</dbReference>
<keyword evidence="1 5" id="KW-0637">Prenyltransferase</keyword>
<dbReference type="NCBIfam" id="TIGR00421">
    <property type="entry name" value="ubiX_pad"/>
    <property type="match status" value="1"/>
</dbReference>
<gene>
    <name evidence="5" type="primary">ubiX</name>
    <name evidence="7" type="ORF">BN533_02225</name>
    <name evidence="8" type="ORF">GMD11_05540</name>
    <name evidence="9" type="ORF">GMD18_05185</name>
</gene>